<dbReference type="InterPro" id="IPR049012">
    <property type="entry name" value="Mutator_transp_dom"/>
</dbReference>
<evidence type="ECO:0000313" key="3">
    <source>
        <dbReference type="Proteomes" id="UP000499080"/>
    </source>
</evidence>
<comment type="caution">
    <text evidence="2">The sequence shown here is derived from an EMBL/GenBank/DDBJ whole genome shotgun (WGS) entry which is preliminary data.</text>
</comment>
<feature type="domain" description="Mutator-like transposase" evidence="1">
    <location>
        <begin position="8"/>
        <end position="219"/>
    </location>
</feature>
<accession>A0A4Y2CLY6</accession>
<keyword evidence="3" id="KW-1185">Reference proteome</keyword>
<gene>
    <name evidence="2" type="ORF">AVEN_94725_1</name>
</gene>
<sequence>MPKTINEVLKEYGISDTHEFAGIAVSFSGTWLTRGHTSQIGVSCTIDILSSCVIHYEVISKHYTECEYAKTEFGEKSAEYIICFESHIKSYCINHTGTSGAMEMEAANKLNSISEKIGFCYTAILSEGDAKAFNYLNDQNIYGGDTEIKKEKCVNHESKRHGAGLRKVVQEYRTKGVTLGCKSYGILKKILARYYQNDIHRTKGNVNFMKKTISAKLLHSI</sequence>
<organism evidence="2 3">
    <name type="scientific">Araneus ventricosus</name>
    <name type="common">Orbweaver spider</name>
    <name type="synonym">Epeira ventricosa</name>
    <dbReference type="NCBI Taxonomy" id="182803"/>
    <lineage>
        <taxon>Eukaryota</taxon>
        <taxon>Metazoa</taxon>
        <taxon>Ecdysozoa</taxon>
        <taxon>Arthropoda</taxon>
        <taxon>Chelicerata</taxon>
        <taxon>Arachnida</taxon>
        <taxon>Araneae</taxon>
        <taxon>Araneomorphae</taxon>
        <taxon>Entelegynae</taxon>
        <taxon>Araneoidea</taxon>
        <taxon>Araneidae</taxon>
        <taxon>Araneus</taxon>
    </lineage>
</organism>
<dbReference type="EMBL" id="BGPR01000215">
    <property type="protein sequence ID" value="GBM05422.1"/>
    <property type="molecule type" value="Genomic_DNA"/>
</dbReference>
<dbReference type="AlphaFoldDB" id="A0A4Y2CLY6"/>
<evidence type="ECO:0000259" key="1">
    <source>
        <dbReference type="Pfam" id="PF20700"/>
    </source>
</evidence>
<protein>
    <recommendedName>
        <fullName evidence="1">Mutator-like transposase domain-containing protein</fullName>
    </recommendedName>
</protein>
<proteinExistence type="predicted"/>
<dbReference type="Pfam" id="PF20700">
    <property type="entry name" value="Mutator"/>
    <property type="match status" value="1"/>
</dbReference>
<evidence type="ECO:0000313" key="2">
    <source>
        <dbReference type="EMBL" id="GBM05422.1"/>
    </source>
</evidence>
<reference evidence="2 3" key="1">
    <citation type="journal article" date="2019" name="Sci. Rep.">
        <title>Orb-weaving spider Araneus ventricosus genome elucidates the spidroin gene catalogue.</title>
        <authorList>
            <person name="Kono N."/>
            <person name="Nakamura H."/>
            <person name="Ohtoshi R."/>
            <person name="Moran D.A.P."/>
            <person name="Shinohara A."/>
            <person name="Yoshida Y."/>
            <person name="Fujiwara M."/>
            <person name="Mori M."/>
            <person name="Tomita M."/>
            <person name="Arakawa K."/>
        </authorList>
    </citation>
    <scope>NUCLEOTIDE SEQUENCE [LARGE SCALE GENOMIC DNA]</scope>
</reference>
<dbReference type="OrthoDB" id="6504945at2759"/>
<dbReference type="Proteomes" id="UP000499080">
    <property type="component" value="Unassembled WGS sequence"/>
</dbReference>
<name>A0A4Y2CLY6_ARAVE</name>